<keyword evidence="9" id="KW-1185">Reference proteome</keyword>
<dbReference type="RefSeq" id="WP_126660572.1">
    <property type="nucleotide sequence ID" value="NZ_RYYR01000037.1"/>
</dbReference>
<evidence type="ECO:0000256" key="4">
    <source>
        <dbReference type="ARBA" id="ARBA00022989"/>
    </source>
</evidence>
<accession>A0A3S0P1Z1</accession>
<evidence type="ECO:0000256" key="2">
    <source>
        <dbReference type="ARBA" id="ARBA00022475"/>
    </source>
</evidence>
<comment type="similarity">
    <text evidence="6">Belongs to the ABC-4 integral membrane protein family.</text>
</comment>
<dbReference type="Proteomes" id="UP000287910">
    <property type="component" value="Unassembled WGS sequence"/>
</dbReference>
<dbReference type="Pfam" id="PF02687">
    <property type="entry name" value="FtsX"/>
    <property type="match status" value="1"/>
</dbReference>
<feature type="transmembrane region" description="Helical" evidence="6">
    <location>
        <begin position="195"/>
        <end position="216"/>
    </location>
</feature>
<dbReference type="InterPro" id="IPR027022">
    <property type="entry name" value="ABC_permease_BceB-typ"/>
</dbReference>
<feature type="transmembrane region" description="Helical" evidence="6">
    <location>
        <begin position="581"/>
        <end position="603"/>
    </location>
</feature>
<keyword evidence="5 6" id="KW-0472">Membrane</keyword>
<feature type="transmembrane region" description="Helical" evidence="6">
    <location>
        <begin position="615"/>
        <end position="633"/>
    </location>
</feature>
<evidence type="ECO:0000259" key="7">
    <source>
        <dbReference type="Pfam" id="PF02687"/>
    </source>
</evidence>
<dbReference type="PANTHER" id="PTHR46795">
    <property type="entry name" value="ABC TRANSPORTER PERMEASE-RELATED-RELATED"/>
    <property type="match status" value="1"/>
</dbReference>
<feature type="transmembrane region" description="Helical" evidence="6">
    <location>
        <begin position="222"/>
        <end position="241"/>
    </location>
</feature>
<proteinExistence type="inferred from homology"/>
<feature type="transmembrane region" description="Helical" evidence="6">
    <location>
        <begin position="15"/>
        <end position="35"/>
    </location>
</feature>
<feature type="transmembrane region" description="Helical" evidence="6">
    <location>
        <begin position="55"/>
        <end position="76"/>
    </location>
</feature>
<keyword evidence="2 6" id="KW-1003">Cell membrane</keyword>
<evidence type="ECO:0000256" key="3">
    <source>
        <dbReference type="ARBA" id="ARBA00022692"/>
    </source>
</evidence>
<feature type="transmembrane region" description="Helical" evidence="6">
    <location>
        <begin position="103"/>
        <end position="131"/>
    </location>
</feature>
<organism evidence="8 9">
    <name type="scientific">Lysinibacillus antri</name>
    <dbReference type="NCBI Taxonomy" id="2498145"/>
    <lineage>
        <taxon>Bacteria</taxon>
        <taxon>Bacillati</taxon>
        <taxon>Bacillota</taxon>
        <taxon>Bacilli</taxon>
        <taxon>Bacillales</taxon>
        <taxon>Bacillaceae</taxon>
        <taxon>Lysinibacillus</taxon>
    </lineage>
</organism>
<keyword evidence="3 6" id="KW-0812">Transmembrane</keyword>
<evidence type="ECO:0000313" key="9">
    <source>
        <dbReference type="Proteomes" id="UP000287910"/>
    </source>
</evidence>
<name>A0A3S0P1Z1_9BACI</name>
<dbReference type="AlphaFoldDB" id="A0A3S0P1Z1"/>
<dbReference type="PIRSF" id="PIRSF018968">
    <property type="entry name" value="ABC_permease_BceB"/>
    <property type="match status" value="1"/>
</dbReference>
<feature type="domain" description="ABC3 transporter permease C-terminal" evidence="7">
    <location>
        <begin position="62"/>
        <end position="173"/>
    </location>
</feature>
<dbReference type="InterPro" id="IPR052536">
    <property type="entry name" value="ABC-4_Integral_Memb_Prot"/>
</dbReference>
<evidence type="ECO:0000256" key="1">
    <source>
        <dbReference type="ARBA" id="ARBA00004651"/>
    </source>
</evidence>
<protein>
    <submittedName>
        <fullName evidence="8">ABC transporter permease</fullName>
    </submittedName>
</protein>
<keyword evidence="4 6" id="KW-1133">Transmembrane helix</keyword>
<dbReference type="EMBL" id="RYYR01000037">
    <property type="protein sequence ID" value="RUL47490.1"/>
    <property type="molecule type" value="Genomic_DNA"/>
</dbReference>
<dbReference type="PANTHER" id="PTHR46795:SF3">
    <property type="entry name" value="ABC TRANSPORTER PERMEASE"/>
    <property type="match status" value="1"/>
</dbReference>
<dbReference type="InterPro" id="IPR003838">
    <property type="entry name" value="ABC3_permease_C"/>
</dbReference>
<dbReference type="GO" id="GO:0005886">
    <property type="term" value="C:plasma membrane"/>
    <property type="evidence" value="ECO:0007669"/>
    <property type="project" value="UniProtKB-SubCell"/>
</dbReference>
<evidence type="ECO:0000256" key="5">
    <source>
        <dbReference type="ARBA" id="ARBA00023136"/>
    </source>
</evidence>
<feature type="transmembrane region" description="Helical" evidence="6">
    <location>
        <begin position="521"/>
        <end position="545"/>
    </location>
</feature>
<feature type="transmembrane region" description="Helical" evidence="6">
    <location>
        <begin position="281"/>
        <end position="302"/>
    </location>
</feature>
<evidence type="ECO:0000256" key="6">
    <source>
        <dbReference type="PIRNR" id="PIRNR018968"/>
    </source>
</evidence>
<sequence>MTFHQFAYRNVVRNIRIYAAFFMASFFSVFVFFIYSMLMFHPSIENGFLGNVPMIWMVIAEIILVVFTWFFIFYSMKAFLEARSKEFGILLHLGMETKQLSKLIFLETIIIGTVSIVVGILFGYSFTKFFFMIVREILMLEELPLYLSWEPFLLTFVVYLSAFIFISLASVYFAPEKKVIELMKGPKEVHFHITYTKYKAILGIVLIVGGYLLALMITRGTFLSYTLLIPILITFGTYYFFSDTIQFIVEQLKKKKSVYWKKSRMLPLAEQTFILRNNRKVFFVVTMVSTLAFLSVGLLATLSSYTSQYDKLNPLGLIYKGHIDNPYENEHMSSIVSELEEKGLSYHLTRFTVLKQTSSFTKYEVEVFRESDINSLLFSYGYPMVRLSQGEGMFIPYSENSVKRLSKMSVDTILVENNIPIKIDKVYPKLIFPSSIVSLNSIIISDEDFQKLTNPYSGFPDEEPGYHLFTFDIPHWIEITDVGVSIQHNVAQEYLKEKYLLPYYFENAGLNYSYILSTYSLFTLVGLLVAAVFVLAAGSFIYFKLHTNLESEKRKFDVLKRMGISDGEIKKLVTTHLFPQFFLPWGVSLAHSLFAFVTLQKILKDIANISIVKELVFAFAFLIVIQVIYFYLIRWRYVVHVRD</sequence>
<gene>
    <name evidence="8" type="ORF">EK386_18025</name>
</gene>
<comment type="subcellular location">
    <subcellularLocation>
        <location evidence="1 6">Cell membrane</location>
        <topology evidence="1 6">Multi-pass membrane protein</topology>
    </subcellularLocation>
</comment>
<dbReference type="GO" id="GO:0055085">
    <property type="term" value="P:transmembrane transport"/>
    <property type="evidence" value="ECO:0007669"/>
    <property type="project" value="UniProtKB-UniRule"/>
</dbReference>
<evidence type="ECO:0000313" key="8">
    <source>
        <dbReference type="EMBL" id="RUL47490.1"/>
    </source>
</evidence>
<reference evidence="8 9" key="1">
    <citation type="submission" date="2018-12" db="EMBL/GenBank/DDBJ databases">
        <title>Lysinibacillus antri sp. nov., isolated from a cave soil.</title>
        <authorList>
            <person name="Narsing Rao M.P."/>
            <person name="Zhang H."/>
            <person name="Dong Z.-Y."/>
            <person name="Niu X.-K."/>
            <person name="Zhang K."/>
            <person name="Fang B.-Z."/>
            <person name="Kang Y.-Q."/>
            <person name="Xiao M."/>
            <person name="Li W.-J."/>
        </authorList>
    </citation>
    <scope>NUCLEOTIDE SEQUENCE [LARGE SCALE GENOMIC DNA]</scope>
    <source>
        <strain evidence="8 9">SYSU K30002</strain>
    </source>
</reference>
<comment type="caution">
    <text evidence="8">The sequence shown here is derived from an EMBL/GenBank/DDBJ whole genome shotgun (WGS) entry which is preliminary data.</text>
</comment>
<feature type="transmembrane region" description="Helical" evidence="6">
    <location>
        <begin position="151"/>
        <end position="174"/>
    </location>
</feature>
<keyword evidence="6" id="KW-0813">Transport</keyword>